<evidence type="ECO:0000256" key="6">
    <source>
        <dbReference type="ARBA" id="ARBA00023316"/>
    </source>
</evidence>
<dbReference type="Pfam" id="PF01177">
    <property type="entry name" value="Asp_Glu_race"/>
    <property type="match status" value="1"/>
</dbReference>
<dbReference type="PROSITE" id="PS00924">
    <property type="entry name" value="ASP_GLU_RACEMASE_2"/>
    <property type="match status" value="1"/>
</dbReference>
<dbReference type="InterPro" id="IPR018187">
    <property type="entry name" value="Asp/Glu_racemase_AS_1"/>
</dbReference>
<dbReference type="PROSITE" id="PS00923">
    <property type="entry name" value="ASP_GLU_RACEMASE_1"/>
    <property type="match status" value="1"/>
</dbReference>
<dbReference type="InterPro" id="IPR001920">
    <property type="entry name" value="Asp/Glu_race"/>
</dbReference>
<dbReference type="GO" id="GO:0009252">
    <property type="term" value="P:peptidoglycan biosynthetic process"/>
    <property type="evidence" value="ECO:0007669"/>
    <property type="project" value="UniProtKB-KW"/>
</dbReference>
<organism evidence="7">
    <name type="scientific">mine drainage metagenome</name>
    <dbReference type="NCBI Taxonomy" id="410659"/>
    <lineage>
        <taxon>unclassified sequences</taxon>
        <taxon>metagenomes</taxon>
        <taxon>ecological metagenomes</taxon>
    </lineage>
</organism>
<dbReference type="GO" id="GO:0008360">
    <property type="term" value="P:regulation of cell shape"/>
    <property type="evidence" value="ECO:0007669"/>
    <property type="project" value="UniProtKB-KW"/>
</dbReference>
<evidence type="ECO:0000256" key="4">
    <source>
        <dbReference type="ARBA" id="ARBA00022984"/>
    </source>
</evidence>
<dbReference type="EC" id="5.1.1.3" evidence="2"/>
<dbReference type="Gene3D" id="3.40.50.1860">
    <property type="match status" value="2"/>
</dbReference>
<keyword evidence="3" id="KW-0133">Cell shape</keyword>
<evidence type="ECO:0000256" key="5">
    <source>
        <dbReference type="ARBA" id="ARBA00023235"/>
    </source>
</evidence>
<dbReference type="AlphaFoldDB" id="E6QLG4"/>
<sequence length="279" mass="29622">MSAARPVVGVFDSGFGGLTVLRALVERIPRARFVFLGDTARLPYGSKSQRTIARYAAESARFLVEEQQSEFLVIACNTASALALDAIEAAVPVPVLGVIEPGAAAAEAHTKTGNVMVIATEATVASHAYAAACQRRGLRGVEKACPLLVPLVEEGWTDHPVTAEVVRIYLAELLEEARQTGQRPDALVLGCTHYPLLRGVFERTVPEGVAVIDSAEATAAEAARMLAGRVGQVGMDTREVADGPQIRCFATDSVAKFERLGSRFLGLPVGAVELVDLDR</sequence>
<keyword evidence="5 7" id="KW-0413">Isomerase</keyword>
<reference evidence="7" key="1">
    <citation type="submission" date="2009-10" db="EMBL/GenBank/DDBJ databases">
        <title>Diversity of trophic interactions inside an arsenic-rich microbial ecosystem.</title>
        <authorList>
            <person name="Bertin P.N."/>
            <person name="Heinrich-Salmeron A."/>
            <person name="Pelletier E."/>
            <person name="Goulhen-Chollet F."/>
            <person name="Arsene-Ploetze F."/>
            <person name="Gallien S."/>
            <person name="Calteau A."/>
            <person name="Vallenet D."/>
            <person name="Casiot C."/>
            <person name="Chane-Woon-Ming B."/>
            <person name="Giloteaux L."/>
            <person name="Barakat M."/>
            <person name="Bonnefoy V."/>
            <person name="Bruneel O."/>
            <person name="Chandler M."/>
            <person name="Cleiss J."/>
            <person name="Duran R."/>
            <person name="Elbaz-Poulichet F."/>
            <person name="Fonknechten N."/>
            <person name="Lauga B."/>
            <person name="Mornico D."/>
            <person name="Ortet P."/>
            <person name="Schaeffer C."/>
            <person name="Siguier P."/>
            <person name="Alexander Thil Smith A."/>
            <person name="Van Dorsselaer A."/>
            <person name="Weissenbach J."/>
            <person name="Medigue C."/>
            <person name="Le Paslier D."/>
        </authorList>
    </citation>
    <scope>NUCLEOTIDE SEQUENCE</scope>
</reference>
<evidence type="ECO:0000256" key="2">
    <source>
        <dbReference type="ARBA" id="ARBA00013090"/>
    </source>
</evidence>
<evidence type="ECO:0000256" key="3">
    <source>
        <dbReference type="ARBA" id="ARBA00022960"/>
    </source>
</evidence>
<dbReference type="InterPro" id="IPR004391">
    <property type="entry name" value="Glu_race"/>
</dbReference>
<dbReference type="SUPFAM" id="SSF53681">
    <property type="entry name" value="Aspartate/glutamate racemase"/>
    <property type="match status" value="2"/>
</dbReference>
<accession>E6QLG4</accession>
<name>E6QLG4_9ZZZZ</name>
<dbReference type="PANTHER" id="PTHR21198">
    <property type="entry name" value="GLUTAMATE RACEMASE"/>
    <property type="match status" value="1"/>
</dbReference>
<dbReference type="PANTHER" id="PTHR21198:SF2">
    <property type="entry name" value="GLUTAMATE RACEMASE"/>
    <property type="match status" value="1"/>
</dbReference>
<dbReference type="InterPro" id="IPR015942">
    <property type="entry name" value="Asp/Glu/hydantoin_racemase"/>
</dbReference>
<comment type="caution">
    <text evidence="7">The sequence shown here is derived from an EMBL/GenBank/DDBJ whole genome shotgun (WGS) entry which is preliminary data.</text>
</comment>
<evidence type="ECO:0000256" key="1">
    <source>
        <dbReference type="ARBA" id="ARBA00001602"/>
    </source>
</evidence>
<dbReference type="FunFam" id="3.40.50.1860:FF:000001">
    <property type="entry name" value="Glutamate racemase"/>
    <property type="match status" value="1"/>
</dbReference>
<proteinExistence type="inferred from homology"/>
<dbReference type="GO" id="GO:0008881">
    <property type="term" value="F:glutamate racemase activity"/>
    <property type="evidence" value="ECO:0007669"/>
    <property type="project" value="UniProtKB-EC"/>
</dbReference>
<keyword evidence="4" id="KW-0573">Peptidoglycan synthesis</keyword>
<keyword evidence="6" id="KW-0961">Cell wall biogenesis/degradation</keyword>
<dbReference type="NCBIfam" id="TIGR00067">
    <property type="entry name" value="glut_race"/>
    <property type="match status" value="1"/>
</dbReference>
<dbReference type="HAMAP" id="MF_00258">
    <property type="entry name" value="Glu_racemase"/>
    <property type="match status" value="1"/>
</dbReference>
<protein>
    <recommendedName>
        <fullName evidence="2">glutamate racemase</fullName>
        <ecNumber evidence="2">5.1.1.3</ecNumber>
    </recommendedName>
</protein>
<comment type="catalytic activity">
    <reaction evidence="1">
        <text>L-glutamate = D-glutamate</text>
        <dbReference type="Rhea" id="RHEA:12813"/>
        <dbReference type="ChEBI" id="CHEBI:29985"/>
        <dbReference type="ChEBI" id="CHEBI:29986"/>
        <dbReference type="EC" id="5.1.1.3"/>
    </reaction>
</comment>
<dbReference type="GO" id="GO:0071555">
    <property type="term" value="P:cell wall organization"/>
    <property type="evidence" value="ECO:0007669"/>
    <property type="project" value="UniProtKB-KW"/>
</dbReference>
<evidence type="ECO:0000313" key="7">
    <source>
        <dbReference type="EMBL" id="CBI08084.1"/>
    </source>
</evidence>
<dbReference type="EMBL" id="CABQ01000181">
    <property type="protein sequence ID" value="CBI08084.1"/>
    <property type="molecule type" value="Genomic_DNA"/>
</dbReference>
<gene>
    <name evidence="7" type="primary">murI</name>
    <name evidence="7" type="ORF">CARN6_1513</name>
</gene>
<dbReference type="InterPro" id="IPR033134">
    <property type="entry name" value="Asp/Glu_racemase_AS_2"/>
</dbReference>